<dbReference type="InterPro" id="IPR013785">
    <property type="entry name" value="Aldolase_TIM"/>
</dbReference>
<reference evidence="3" key="1">
    <citation type="journal article" date="2023" name="Mol. Phylogenet. Evol.">
        <title>Genome-scale phylogeny and comparative genomics of the fungal order Sordariales.</title>
        <authorList>
            <person name="Hensen N."/>
            <person name="Bonometti L."/>
            <person name="Westerberg I."/>
            <person name="Brannstrom I.O."/>
            <person name="Guillou S."/>
            <person name="Cros-Aarteil S."/>
            <person name="Calhoun S."/>
            <person name="Haridas S."/>
            <person name="Kuo A."/>
            <person name="Mondo S."/>
            <person name="Pangilinan J."/>
            <person name="Riley R."/>
            <person name="LaButti K."/>
            <person name="Andreopoulos B."/>
            <person name="Lipzen A."/>
            <person name="Chen C."/>
            <person name="Yan M."/>
            <person name="Daum C."/>
            <person name="Ng V."/>
            <person name="Clum A."/>
            <person name="Steindorff A."/>
            <person name="Ohm R.A."/>
            <person name="Martin F."/>
            <person name="Silar P."/>
            <person name="Natvig D.O."/>
            <person name="Lalanne C."/>
            <person name="Gautier V."/>
            <person name="Ament-Velasquez S.L."/>
            <person name="Kruys A."/>
            <person name="Hutchinson M.I."/>
            <person name="Powell A.J."/>
            <person name="Barry K."/>
            <person name="Miller A.N."/>
            <person name="Grigoriev I.V."/>
            <person name="Debuchy R."/>
            <person name="Gladieux P."/>
            <person name="Hiltunen Thoren M."/>
            <person name="Johannesson H."/>
        </authorList>
    </citation>
    <scope>NUCLEOTIDE SEQUENCE</scope>
    <source>
        <strain evidence="3">CBS 141.50</strain>
    </source>
</reference>
<dbReference type="RefSeq" id="XP_062637947.1">
    <property type="nucleotide sequence ID" value="XM_062776974.1"/>
</dbReference>
<keyword evidence="4" id="KW-1185">Reference proteome</keyword>
<organism evidence="3 4">
    <name type="scientific">Dichotomopilus funicola</name>
    <dbReference type="NCBI Taxonomy" id="1934379"/>
    <lineage>
        <taxon>Eukaryota</taxon>
        <taxon>Fungi</taxon>
        <taxon>Dikarya</taxon>
        <taxon>Ascomycota</taxon>
        <taxon>Pezizomycotina</taxon>
        <taxon>Sordariomycetes</taxon>
        <taxon>Sordariomycetidae</taxon>
        <taxon>Sordariales</taxon>
        <taxon>Chaetomiaceae</taxon>
        <taxon>Dichotomopilus</taxon>
    </lineage>
</organism>
<dbReference type="GO" id="GO:0003959">
    <property type="term" value="F:NADPH dehydrogenase activity"/>
    <property type="evidence" value="ECO:0007669"/>
    <property type="project" value="TreeGrafter"/>
</dbReference>
<dbReference type="Pfam" id="PF00724">
    <property type="entry name" value="Oxidored_FMN"/>
    <property type="match status" value="1"/>
</dbReference>
<dbReference type="GO" id="GO:0010181">
    <property type="term" value="F:FMN binding"/>
    <property type="evidence" value="ECO:0007669"/>
    <property type="project" value="InterPro"/>
</dbReference>
<protein>
    <submittedName>
        <fullName evidence="3">NADH:flavin oxidoreductase</fullName>
    </submittedName>
</protein>
<evidence type="ECO:0000313" key="4">
    <source>
        <dbReference type="Proteomes" id="UP001302676"/>
    </source>
</evidence>
<dbReference type="InterPro" id="IPR001155">
    <property type="entry name" value="OxRdtase_FMN_N"/>
</dbReference>
<name>A0AAN6ZPI9_9PEZI</name>
<dbReference type="CDD" id="cd02933">
    <property type="entry name" value="OYE_like_FMN"/>
    <property type="match status" value="1"/>
</dbReference>
<gene>
    <name evidence="3" type="ORF">C8A04DRAFT_11435</name>
</gene>
<dbReference type="Proteomes" id="UP001302676">
    <property type="component" value="Unassembled WGS sequence"/>
</dbReference>
<keyword evidence="1" id="KW-0285">Flavoprotein</keyword>
<dbReference type="AlphaFoldDB" id="A0AAN6ZPI9"/>
<dbReference type="PANTHER" id="PTHR22893">
    <property type="entry name" value="NADH OXIDOREDUCTASE-RELATED"/>
    <property type="match status" value="1"/>
</dbReference>
<dbReference type="InterPro" id="IPR045247">
    <property type="entry name" value="Oye-like"/>
</dbReference>
<dbReference type="GeneID" id="87813587"/>
<reference evidence="3" key="2">
    <citation type="submission" date="2023-05" db="EMBL/GenBank/DDBJ databases">
        <authorList>
            <consortium name="Lawrence Berkeley National Laboratory"/>
            <person name="Steindorff A."/>
            <person name="Hensen N."/>
            <person name="Bonometti L."/>
            <person name="Westerberg I."/>
            <person name="Brannstrom I.O."/>
            <person name="Guillou S."/>
            <person name="Cros-Aarteil S."/>
            <person name="Calhoun S."/>
            <person name="Haridas S."/>
            <person name="Kuo A."/>
            <person name="Mondo S."/>
            <person name="Pangilinan J."/>
            <person name="Riley R."/>
            <person name="Labutti K."/>
            <person name="Andreopoulos B."/>
            <person name="Lipzen A."/>
            <person name="Chen C."/>
            <person name="Yanf M."/>
            <person name="Daum C."/>
            <person name="Ng V."/>
            <person name="Clum A."/>
            <person name="Ohm R."/>
            <person name="Martin F."/>
            <person name="Silar P."/>
            <person name="Natvig D."/>
            <person name="Lalanne C."/>
            <person name="Gautier V."/>
            <person name="Ament-Velasquez S.L."/>
            <person name="Kruys A."/>
            <person name="Hutchinson M.I."/>
            <person name="Powell A.J."/>
            <person name="Barry K."/>
            <person name="Miller A.N."/>
            <person name="Grigoriev I.V."/>
            <person name="Debuchy R."/>
            <person name="Gladieux P."/>
            <person name="Thoren M.H."/>
            <person name="Johannesson H."/>
        </authorList>
    </citation>
    <scope>NUCLEOTIDE SEQUENCE</scope>
    <source>
        <strain evidence="3">CBS 141.50</strain>
    </source>
</reference>
<dbReference type="FunFam" id="3.20.20.70:FF:000138">
    <property type="entry name" value="NADPH dehydrogenase 1"/>
    <property type="match status" value="1"/>
</dbReference>
<evidence type="ECO:0000313" key="3">
    <source>
        <dbReference type="EMBL" id="KAK4144576.1"/>
    </source>
</evidence>
<dbReference type="EMBL" id="MU853576">
    <property type="protein sequence ID" value="KAK4144576.1"/>
    <property type="molecule type" value="Genomic_DNA"/>
</dbReference>
<comment type="caution">
    <text evidence="3">The sequence shown here is derived from an EMBL/GenBank/DDBJ whole genome shotgun (WGS) entry which is preliminary data.</text>
</comment>
<dbReference type="SUPFAM" id="SSF51395">
    <property type="entry name" value="FMN-linked oxidoreductases"/>
    <property type="match status" value="1"/>
</dbReference>
<dbReference type="PANTHER" id="PTHR22893:SF91">
    <property type="entry name" value="NADPH DEHYDROGENASE 2-RELATED"/>
    <property type="match status" value="1"/>
</dbReference>
<accession>A0AAN6ZPI9</accession>
<evidence type="ECO:0000256" key="1">
    <source>
        <dbReference type="ARBA" id="ARBA00022630"/>
    </source>
</evidence>
<dbReference type="Gene3D" id="3.20.20.70">
    <property type="entry name" value="Aldolase class I"/>
    <property type="match status" value="1"/>
</dbReference>
<proteinExistence type="predicted"/>
<feature type="domain" description="NADH:flavin oxidoreductase/NADH oxidase N-terminal" evidence="2">
    <location>
        <begin position="1"/>
        <end position="322"/>
    </location>
</feature>
<evidence type="ECO:0000259" key="2">
    <source>
        <dbReference type="Pfam" id="PF00724"/>
    </source>
</evidence>
<sequence length="358" mass="39036">MAPLTRFRATDEHVPVPALAGTYYAQRASSLPGTLLVTEGTFISPTAGGFENVPGIYNAAQIAAWRQVTDAVHAKGGHIFVQLWSLGRAADESVATKEGFVVHSSSAVPIPDSPSAATPVAMTIPEIRTRIAEYATAAKNAIEAGFDGVEIHGANGYLVDQFTQDTSNQRTDEYGGSIENRSRFGVEVVQAVVDAIGAERTAIRLSPWSRFQGMRMQDPIPQFEDLIRKISVHGLAYLHLVQRRIDGSRDAPESTPVEGESLDFAVNLWNGPLLIAGSLSPNQAKSLVDEEYKNKNVLATFGRYFISTPDLPFRIKEGIPLNKYDRSTFYLPKSPVGYIDQPFSKEFEALHGAQSVKL</sequence>